<organism evidence="2 3">
    <name type="scientific">Akanthomyces muscarius</name>
    <name type="common">Entomopathogenic fungus</name>
    <name type="synonym">Lecanicillium muscarium</name>
    <dbReference type="NCBI Taxonomy" id="2231603"/>
    <lineage>
        <taxon>Eukaryota</taxon>
        <taxon>Fungi</taxon>
        <taxon>Dikarya</taxon>
        <taxon>Ascomycota</taxon>
        <taxon>Pezizomycotina</taxon>
        <taxon>Sordariomycetes</taxon>
        <taxon>Hypocreomycetidae</taxon>
        <taxon>Hypocreales</taxon>
        <taxon>Cordycipitaceae</taxon>
        <taxon>Akanthomyces</taxon>
    </lineage>
</organism>
<dbReference type="InterPro" id="IPR013595">
    <property type="entry name" value="Pept_S33_TAP-like_C"/>
</dbReference>
<dbReference type="EMBL" id="JAJHUN010000009">
    <property type="protein sequence ID" value="KAJ4150241.1"/>
    <property type="molecule type" value="Genomic_DNA"/>
</dbReference>
<name>A0A9W8Q9S2_AKAMU</name>
<protein>
    <recommendedName>
        <fullName evidence="1">Peptidase S33 tripeptidyl aminopeptidase-like C-terminal domain-containing protein</fullName>
    </recommendedName>
</protein>
<dbReference type="Pfam" id="PF08386">
    <property type="entry name" value="Abhydrolase_4"/>
    <property type="match status" value="1"/>
</dbReference>
<sequence>MAAIPDPIDDAHHAVLCTDGSNVSDQGSNYWKSYMDNQLSISTLAGDLATMARLRCASWRVPPNWSFKGPFKTPAPSKDPSVPEPGRPTAPLLFLSSKWDPVTPLRNVYSMASRHILVENSMGHTLAGGGKVNECAKRVVSEYFDKGVVPKKEVMCEGVKSPWDGKPLRNAAVQESIRRRTKYNLLGV</sequence>
<evidence type="ECO:0000313" key="2">
    <source>
        <dbReference type="EMBL" id="KAJ4150241.1"/>
    </source>
</evidence>
<reference evidence="2" key="1">
    <citation type="journal article" date="2023" name="Access Microbiol">
        <title>De-novo genome assembly for Akanthomyces muscarius, a biocontrol agent of insect agricultural pests.</title>
        <authorList>
            <person name="Erdos Z."/>
            <person name="Studholme D.J."/>
            <person name="Raymond B."/>
            <person name="Sharma M."/>
        </authorList>
    </citation>
    <scope>NUCLEOTIDE SEQUENCE</scope>
    <source>
        <strain evidence="2">Ve6</strain>
    </source>
</reference>
<dbReference type="Proteomes" id="UP001144673">
    <property type="component" value="Chromosome 4"/>
</dbReference>
<comment type="caution">
    <text evidence="2">The sequence shown here is derived from an EMBL/GenBank/DDBJ whole genome shotgun (WGS) entry which is preliminary data.</text>
</comment>
<keyword evidence="3" id="KW-1185">Reference proteome</keyword>
<dbReference type="AlphaFoldDB" id="A0A9W8Q9S2"/>
<dbReference type="GeneID" id="80898158"/>
<accession>A0A9W8Q9S2</accession>
<evidence type="ECO:0000313" key="3">
    <source>
        <dbReference type="Proteomes" id="UP001144673"/>
    </source>
</evidence>
<gene>
    <name evidence="2" type="ORF">LMH87_010999</name>
</gene>
<feature type="domain" description="Peptidase S33 tripeptidyl aminopeptidase-like C-terminal" evidence="1">
    <location>
        <begin position="46"/>
        <end position="156"/>
    </location>
</feature>
<dbReference type="KEGG" id="amus:LMH87_010999"/>
<proteinExistence type="predicted"/>
<evidence type="ECO:0000259" key="1">
    <source>
        <dbReference type="Pfam" id="PF08386"/>
    </source>
</evidence>
<dbReference type="RefSeq" id="XP_056051955.1">
    <property type="nucleotide sequence ID" value="XM_056200067.1"/>
</dbReference>